<accession>A0AAV2KCY8</accession>
<proteinExistence type="predicted"/>
<name>A0AAV2KCY8_KNICA</name>
<evidence type="ECO:0000256" key="5">
    <source>
        <dbReference type="ARBA" id="ARBA00023136"/>
    </source>
</evidence>
<dbReference type="PANTHER" id="PTHR24365:SF525">
    <property type="entry name" value="TOLL-LIKE RECEPTOR 5"/>
    <property type="match status" value="1"/>
</dbReference>
<dbReference type="Gene3D" id="3.40.50.10140">
    <property type="entry name" value="Toll/interleukin-1 receptor homology (TIR) domain"/>
    <property type="match status" value="1"/>
</dbReference>
<keyword evidence="4" id="KW-1133">Transmembrane helix</keyword>
<sequence>MPLYIAVSFPSNASHLHSRLGRAARLIPDGWCLEAFTLAQGRKLEELSNVLIMIVVGKVTPYQLMKHHAIRAFLQTRGYLLWPEDPQDLDWFYDRLTNQILEDNKVQKPAEQPAEGNAVPMGNIKA</sequence>
<dbReference type="PANTHER" id="PTHR24365">
    <property type="entry name" value="TOLL-LIKE RECEPTOR"/>
    <property type="match status" value="1"/>
</dbReference>
<dbReference type="InterPro" id="IPR035897">
    <property type="entry name" value="Toll_tir_struct_dom_sf"/>
</dbReference>
<evidence type="ECO:0000256" key="1">
    <source>
        <dbReference type="ARBA" id="ARBA00004370"/>
    </source>
</evidence>
<dbReference type="SUPFAM" id="SSF52200">
    <property type="entry name" value="Toll/Interleukin receptor TIR domain"/>
    <property type="match status" value="1"/>
</dbReference>
<dbReference type="PROSITE" id="PS50104">
    <property type="entry name" value="TIR"/>
    <property type="match status" value="1"/>
</dbReference>
<dbReference type="GO" id="GO:0038023">
    <property type="term" value="F:signaling receptor activity"/>
    <property type="evidence" value="ECO:0007669"/>
    <property type="project" value="TreeGrafter"/>
</dbReference>
<organism evidence="8 9">
    <name type="scientific">Knipowitschia caucasica</name>
    <name type="common">Caucasian dwarf goby</name>
    <name type="synonym">Pomatoschistus caucasicus</name>
    <dbReference type="NCBI Taxonomy" id="637954"/>
    <lineage>
        <taxon>Eukaryota</taxon>
        <taxon>Metazoa</taxon>
        <taxon>Chordata</taxon>
        <taxon>Craniata</taxon>
        <taxon>Vertebrata</taxon>
        <taxon>Euteleostomi</taxon>
        <taxon>Actinopterygii</taxon>
        <taxon>Neopterygii</taxon>
        <taxon>Teleostei</taxon>
        <taxon>Neoteleostei</taxon>
        <taxon>Acanthomorphata</taxon>
        <taxon>Gobiaria</taxon>
        <taxon>Gobiiformes</taxon>
        <taxon>Gobioidei</taxon>
        <taxon>Gobiidae</taxon>
        <taxon>Gobiinae</taxon>
        <taxon>Knipowitschia</taxon>
    </lineage>
</organism>
<comment type="subcellular location">
    <subcellularLocation>
        <location evidence="1">Membrane</location>
    </subcellularLocation>
</comment>
<evidence type="ECO:0000256" key="2">
    <source>
        <dbReference type="ARBA" id="ARBA00022692"/>
    </source>
</evidence>
<evidence type="ECO:0000259" key="7">
    <source>
        <dbReference type="PROSITE" id="PS50104"/>
    </source>
</evidence>
<dbReference type="InterPro" id="IPR000157">
    <property type="entry name" value="TIR_dom"/>
</dbReference>
<evidence type="ECO:0000313" key="8">
    <source>
        <dbReference type="EMBL" id="CAL1586151.1"/>
    </source>
</evidence>
<keyword evidence="9" id="KW-1185">Reference proteome</keyword>
<evidence type="ECO:0000256" key="3">
    <source>
        <dbReference type="ARBA" id="ARBA00022729"/>
    </source>
</evidence>
<feature type="region of interest" description="Disordered" evidence="6">
    <location>
        <begin position="105"/>
        <end position="126"/>
    </location>
</feature>
<dbReference type="GO" id="GO:0002224">
    <property type="term" value="P:toll-like receptor signaling pathway"/>
    <property type="evidence" value="ECO:0007669"/>
    <property type="project" value="TreeGrafter"/>
</dbReference>
<dbReference type="GO" id="GO:0006954">
    <property type="term" value="P:inflammatory response"/>
    <property type="evidence" value="ECO:0007669"/>
    <property type="project" value="TreeGrafter"/>
</dbReference>
<evidence type="ECO:0000256" key="6">
    <source>
        <dbReference type="SAM" id="MobiDB-lite"/>
    </source>
</evidence>
<gene>
    <name evidence="8" type="ORF">KC01_LOCUS16277</name>
</gene>
<feature type="domain" description="TIR" evidence="7">
    <location>
        <begin position="1"/>
        <end position="100"/>
    </location>
</feature>
<keyword evidence="3" id="KW-0732">Signal</keyword>
<reference evidence="8 9" key="1">
    <citation type="submission" date="2024-04" db="EMBL/GenBank/DDBJ databases">
        <authorList>
            <person name="Waldvogel A.-M."/>
            <person name="Schoenle A."/>
        </authorList>
    </citation>
    <scope>NUCLEOTIDE SEQUENCE [LARGE SCALE GENOMIC DNA]</scope>
</reference>
<dbReference type="Proteomes" id="UP001497482">
    <property type="component" value="Chromosome 17"/>
</dbReference>
<dbReference type="EMBL" id="OZ035839">
    <property type="protein sequence ID" value="CAL1586151.1"/>
    <property type="molecule type" value="Genomic_DNA"/>
</dbReference>
<keyword evidence="2" id="KW-0812">Transmembrane</keyword>
<dbReference type="AlphaFoldDB" id="A0AAV2KCY8"/>
<dbReference type="GO" id="GO:0005886">
    <property type="term" value="C:plasma membrane"/>
    <property type="evidence" value="ECO:0007669"/>
    <property type="project" value="TreeGrafter"/>
</dbReference>
<protein>
    <recommendedName>
        <fullName evidence="7">TIR domain-containing protein</fullName>
    </recommendedName>
</protein>
<evidence type="ECO:0000313" key="9">
    <source>
        <dbReference type="Proteomes" id="UP001497482"/>
    </source>
</evidence>
<evidence type="ECO:0000256" key="4">
    <source>
        <dbReference type="ARBA" id="ARBA00022989"/>
    </source>
</evidence>
<keyword evidence="5" id="KW-0472">Membrane</keyword>